<dbReference type="NCBIfam" id="TIGR01883">
    <property type="entry name" value="PepT-like"/>
    <property type="match status" value="1"/>
</dbReference>
<keyword evidence="5" id="KW-0862">Zinc</keyword>
<keyword evidence="2" id="KW-0645">Protease</keyword>
<keyword evidence="4" id="KW-0378">Hydrolase</keyword>
<name>A0A1M5J7X9_9FIRM</name>
<dbReference type="PANTHER" id="PTHR42994">
    <property type="entry name" value="PEPTIDASE T"/>
    <property type="match status" value="1"/>
</dbReference>
<gene>
    <name evidence="10" type="ORF">SAMN02745221_00008</name>
</gene>
<dbReference type="InterPro" id="IPR036264">
    <property type="entry name" value="Bact_exopeptidase_dim_dom"/>
</dbReference>
<reference evidence="11" key="1">
    <citation type="submission" date="2016-11" db="EMBL/GenBank/DDBJ databases">
        <authorList>
            <person name="Varghese N."/>
            <person name="Submissions S."/>
        </authorList>
    </citation>
    <scope>NUCLEOTIDE SEQUENCE [LARGE SCALE GENOMIC DNA]</scope>
    <source>
        <strain evidence="11">DSM 11003</strain>
    </source>
</reference>
<keyword evidence="6" id="KW-0482">Metalloprotease</keyword>
<dbReference type="SUPFAM" id="SSF55031">
    <property type="entry name" value="Bacterial exopeptidase dimerisation domain"/>
    <property type="match status" value="1"/>
</dbReference>
<comment type="similarity">
    <text evidence="7">Belongs to the peptidase M42 family.</text>
</comment>
<dbReference type="InterPro" id="IPR008007">
    <property type="entry name" value="Peptidase_M42"/>
</dbReference>
<dbReference type="AlphaFoldDB" id="A0A1M5J7X9"/>
<evidence type="ECO:0000259" key="9">
    <source>
        <dbReference type="Pfam" id="PF07687"/>
    </source>
</evidence>
<proteinExistence type="inferred from homology"/>
<feature type="domain" description="Peptidase M20 dimerisation" evidence="9">
    <location>
        <begin position="186"/>
        <end position="269"/>
    </location>
</feature>
<dbReference type="PIRSF" id="PIRSF001123">
    <property type="entry name" value="PepA_GA"/>
    <property type="match status" value="1"/>
</dbReference>
<dbReference type="GO" id="GO:0006508">
    <property type="term" value="P:proteolysis"/>
    <property type="evidence" value="ECO:0007669"/>
    <property type="project" value="UniProtKB-KW"/>
</dbReference>
<dbReference type="EMBL" id="FQWY01000002">
    <property type="protein sequence ID" value="SHG36684.1"/>
    <property type="molecule type" value="Genomic_DNA"/>
</dbReference>
<keyword evidence="3 8" id="KW-0479">Metal-binding</keyword>
<evidence type="ECO:0000256" key="2">
    <source>
        <dbReference type="ARBA" id="ARBA00022670"/>
    </source>
</evidence>
<dbReference type="Pfam" id="PF07687">
    <property type="entry name" value="M20_dimer"/>
    <property type="match status" value="1"/>
</dbReference>
<dbReference type="STRING" id="1123382.SAMN02745221_00008"/>
<dbReference type="InterPro" id="IPR001261">
    <property type="entry name" value="ArgE/DapE_CS"/>
</dbReference>
<dbReference type="SUPFAM" id="SSF53187">
    <property type="entry name" value="Zn-dependent exopeptidases"/>
    <property type="match status" value="1"/>
</dbReference>
<dbReference type="GO" id="GO:0046872">
    <property type="term" value="F:metal ion binding"/>
    <property type="evidence" value="ECO:0007669"/>
    <property type="project" value="UniProtKB-UniRule"/>
</dbReference>
<dbReference type="InterPro" id="IPR010162">
    <property type="entry name" value="PepT-like"/>
</dbReference>
<organism evidence="10 11">
    <name type="scientific">Thermosyntropha lipolytica DSM 11003</name>
    <dbReference type="NCBI Taxonomy" id="1123382"/>
    <lineage>
        <taxon>Bacteria</taxon>
        <taxon>Bacillati</taxon>
        <taxon>Bacillota</taxon>
        <taxon>Clostridia</taxon>
        <taxon>Eubacteriales</taxon>
        <taxon>Syntrophomonadaceae</taxon>
        <taxon>Thermosyntropha</taxon>
    </lineage>
</organism>
<evidence type="ECO:0000256" key="3">
    <source>
        <dbReference type="ARBA" id="ARBA00022723"/>
    </source>
</evidence>
<dbReference type="InterPro" id="IPR011650">
    <property type="entry name" value="Peptidase_M20_dimer"/>
</dbReference>
<evidence type="ECO:0000256" key="4">
    <source>
        <dbReference type="ARBA" id="ARBA00022801"/>
    </source>
</evidence>
<evidence type="ECO:0000313" key="11">
    <source>
        <dbReference type="Proteomes" id="UP000242329"/>
    </source>
</evidence>
<evidence type="ECO:0000256" key="1">
    <source>
        <dbReference type="ARBA" id="ARBA00001947"/>
    </source>
</evidence>
<comment type="cofactor">
    <cofactor evidence="8">
        <name>a divalent metal cation</name>
        <dbReference type="ChEBI" id="CHEBI:60240"/>
    </cofactor>
    <text evidence="8">Binds 2 divalent metal cations per subunit.</text>
</comment>
<dbReference type="PANTHER" id="PTHR42994:SF2">
    <property type="entry name" value="PEPTIDASE"/>
    <property type="match status" value="1"/>
</dbReference>
<dbReference type="PROSITE" id="PS00758">
    <property type="entry name" value="ARGE_DAPE_CPG2_1"/>
    <property type="match status" value="1"/>
</dbReference>
<evidence type="ECO:0000256" key="7">
    <source>
        <dbReference type="PIRNR" id="PIRNR001123"/>
    </source>
</evidence>
<keyword evidence="11" id="KW-1185">Reference proteome</keyword>
<evidence type="ECO:0000313" key="10">
    <source>
        <dbReference type="EMBL" id="SHG36684.1"/>
    </source>
</evidence>
<feature type="binding site" evidence="8">
    <location>
        <position position="345"/>
    </location>
    <ligand>
        <name>Zn(2+)</name>
        <dbReference type="ChEBI" id="CHEBI:29105"/>
        <label>2</label>
    </ligand>
</feature>
<dbReference type="GO" id="GO:0008237">
    <property type="term" value="F:metallopeptidase activity"/>
    <property type="evidence" value="ECO:0007669"/>
    <property type="project" value="UniProtKB-KW"/>
</dbReference>
<dbReference type="GO" id="GO:0004177">
    <property type="term" value="F:aminopeptidase activity"/>
    <property type="evidence" value="ECO:0007669"/>
    <property type="project" value="UniProtKB-UniRule"/>
</dbReference>
<dbReference type="Gene3D" id="3.30.70.360">
    <property type="match status" value="1"/>
</dbReference>
<sequence>MVLNQKRLVEKFIEMVSISSVSLKEGEFKEFLKRESLKRGLAVEEDEAGKIIGGNAGNLLVRVPGNLDLPPLLFSAHMDTVKPGEGIKAVVEGEIIRSRGDTILGSDDKAAIAVLFEVIDILREENRLYPPLELLFTVAEEEGLKGAKNFDFSRVQARIAYVLDAGGEPGTIVIKSPWHHEIEYMVYGKAAHAGIDPENGVNAIKAAAAALCRMPCGRVDEETTCNLGLIAGGKARNIVADFCHIKGEARSLSREKLHKITEELTSIFLREVEREGARGEVKIQALYPGVKLDKESEVVKIAARACARIGIEPVFTGTGGGSDASIINGAGIPCANLGIGMKKVHTTEEYIKIDDLLTDVRLVLSIIETYVELRKAGN</sequence>
<evidence type="ECO:0000256" key="8">
    <source>
        <dbReference type="PIRSR" id="PIRSR001123-2"/>
    </source>
</evidence>
<evidence type="ECO:0000256" key="6">
    <source>
        <dbReference type="ARBA" id="ARBA00023049"/>
    </source>
</evidence>
<accession>A0A1M5J7X9</accession>
<dbReference type="Pfam" id="PF01546">
    <property type="entry name" value="Peptidase_M20"/>
    <property type="match status" value="1"/>
</dbReference>
<protein>
    <submittedName>
        <fullName evidence="10">Peptidase T-like protein</fullName>
    </submittedName>
</protein>
<dbReference type="Proteomes" id="UP000242329">
    <property type="component" value="Unassembled WGS sequence"/>
</dbReference>
<dbReference type="InterPro" id="IPR002933">
    <property type="entry name" value="Peptidase_M20"/>
</dbReference>
<comment type="cofactor">
    <cofactor evidence="1">
        <name>Zn(2+)</name>
        <dbReference type="ChEBI" id="CHEBI:29105"/>
    </cofactor>
</comment>
<evidence type="ECO:0000256" key="5">
    <source>
        <dbReference type="ARBA" id="ARBA00022833"/>
    </source>
</evidence>
<dbReference type="Gene3D" id="3.40.630.10">
    <property type="entry name" value="Zn peptidases"/>
    <property type="match status" value="1"/>
</dbReference>